<feature type="non-terminal residue" evidence="5">
    <location>
        <position position="1995"/>
    </location>
</feature>
<dbReference type="GO" id="GO:0015074">
    <property type="term" value="P:DNA integration"/>
    <property type="evidence" value="ECO:0007669"/>
    <property type="project" value="InterPro"/>
</dbReference>
<evidence type="ECO:0000313" key="5">
    <source>
        <dbReference type="EMBL" id="OLP75869.1"/>
    </source>
</evidence>
<dbReference type="InterPro" id="IPR013762">
    <property type="entry name" value="Integrase-like_cat_sf"/>
</dbReference>
<evidence type="ECO:0000259" key="4">
    <source>
        <dbReference type="Pfam" id="PF21722"/>
    </source>
</evidence>
<feature type="region of interest" description="Disordered" evidence="2">
    <location>
        <begin position="589"/>
        <end position="630"/>
    </location>
</feature>
<protein>
    <recommendedName>
        <fullName evidence="4">Glycine-rich domain-containing protein</fullName>
    </recommendedName>
</protein>
<feature type="compositionally biased region" description="Basic and acidic residues" evidence="2">
    <location>
        <begin position="1924"/>
        <end position="1934"/>
    </location>
</feature>
<evidence type="ECO:0000256" key="2">
    <source>
        <dbReference type="SAM" id="MobiDB-lite"/>
    </source>
</evidence>
<feature type="region of interest" description="Disordered" evidence="2">
    <location>
        <begin position="1920"/>
        <end position="1995"/>
    </location>
</feature>
<organism evidence="5 6">
    <name type="scientific">Symbiodinium microadriaticum</name>
    <name type="common">Dinoflagellate</name>
    <name type="synonym">Zooxanthella microadriatica</name>
    <dbReference type="NCBI Taxonomy" id="2951"/>
    <lineage>
        <taxon>Eukaryota</taxon>
        <taxon>Sar</taxon>
        <taxon>Alveolata</taxon>
        <taxon>Dinophyceae</taxon>
        <taxon>Suessiales</taxon>
        <taxon>Symbiodiniaceae</taxon>
        <taxon>Symbiodinium</taxon>
    </lineage>
</organism>
<feature type="compositionally biased region" description="Basic and acidic residues" evidence="2">
    <location>
        <begin position="607"/>
        <end position="618"/>
    </location>
</feature>
<evidence type="ECO:0000313" key="6">
    <source>
        <dbReference type="Proteomes" id="UP000186817"/>
    </source>
</evidence>
<feature type="region of interest" description="Disordered" evidence="2">
    <location>
        <begin position="342"/>
        <end position="367"/>
    </location>
</feature>
<keyword evidence="3" id="KW-0732">Signal</keyword>
<name>A0A1Q9BYZ2_SYMMI</name>
<dbReference type="EMBL" id="LSRX01002231">
    <property type="protein sequence ID" value="OLP75869.1"/>
    <property type="molecule type" value="Genomic_DNA"/>
</dbReference>
<dbReference type="InterPro" id="IPR049304">
    <property type="entry name" value="Gly_rich_dom"/>
</dbReference>
<feature type="compositionally biased region" description="Gly residues" evidence="2">
    <location>
        <begin position="1981"/>
        <end position="1995"/>
    </location>
</feature>
<accession>A0A1Q9BYZ2</accession>
<evidence type="ECO:0000256" key="1">
    <source>
        <dbReference type="ARBA" id="ARBA00023172"/>
    </source>
</evidence>
<feature type="signal peptide" evidence="3">
    <location>
        <begin position="1"/>
        <end position="16"/>
    </location>
</feature>
<keyword evidence="1" id="KW-0233">DNA recombination</keyword>
<dbReference type="GO" id="GO:0003677">
    <property type="term" value="F:DNA binding"/>
    <property type="evidence" value="ECO:0007669"/>
    <property type="project" value="InterPro"/>
</dbReference>
<proteinExistence type="predicted"/>
<evidence type="ECO:0000256" key="3">
    <source>
        <dbReference type="SAM" id="SignalP"/>
    </source>
</evidence>
<sequence>MVGMKFLLALLQLASAVKFRAGSNSSAQIDTFIDNYLRSEVVQFTESGKWEFDLPAVGLTFLLGCLTGGPSVQSLSAAFSLDCEAQPQRSESSDSFVLVGAEARLLRSPNQKAILKELLLCLSIFEICVVTFEASPATGLQNRYYAVLRAEIPDFLGPVVVRTFSAYSALVGRGGLGLPFEIMEFSRLVAAETGQVELVEFSWPLPDAGQEAQACIGYVVMKRDRGFLLCLPLDFLSEEEVERGQQNQEPEGFGPSSVVHVAAVSLSEAGEWIAPVPPSTVQALVVDLPASFSEALGLPNLAEFSGVAFVEDDPALFPLAAEVVQQSREWLALGIAEQRTARPTAEVAEVRQAPPGSSAGAQGSELHAVGPSDTLAQAMLVQSRALTSLVSQMAAGSHDPMSALTEQGATAGLSTKGFLGRQKLQADLAQQDGSFFRAVVSSAARRMDPSAMTIQPGDAVTRGLTLCRYLERYGGYQGHREYGLVQWTLARALDQASAGSPQGALDTVALAMVMIEQWTLDQNRTELGWILSLQPEPPSGLFVNNQALATSALRPFANLAEQRWVAIALAYVKELEVLSTKRLEIGGGNVQKTRAPAPPLTSQPKAPDPKGQSEENLSRKQLRAKKWAESRAKAPLVVPVRSSTKQPVLNPSKDALNSSSAAALHANSEMPTFPRGAASAKVSFWSWAASLLRLLLATRTAFARFLLQTFKLSLGAEIAPPTALFPIPVPCPGCFGAGVPVFSSRRNPSSALRAVLLDRLLHITCMALNFLHSDGKPVPLESLRRQPNQAQLDMTGRLRRGVHLVSHLASLRDFLGRAGFVPSAYPGAARFEGYAAPCVDGPPALTPYRDVSPSRLLISGRGHWDIQPFLSPELWMPFVEPLVLRTIPPNSLPFPRALLEPAERTEELMKLWDSRGLLRLQPGPFSFRELCRVFAAFKNPEHDRMIGDRRGPNSLEGRVPGPSLLLPPGQMLVELTAKRGCQVVVGSSTDRSDFYHQILISRERARTNTIGPPLLLRDLADTRAHALFLADLASGCFPAEAKGCDGASCPRGGSVLDECLVFGSWASLFQGDHLGVEFATQAHERLLESHGLLDADHRLLSKRPVHHAGPWEALVIDDFFSISTASLSDIPADTGPSDSLLQTESARKVLQAKTAYASHDLKGSDHKDVLGSLTFKVAGASVDSSLATVRDGHVLVSAPVEKRLALAFVSLQAARLPSISRDLASGLAGSWVSTVLFRRCLMSCFDTFFALGKRAPSAPAGQFSEVVSLPRKAAGDLVLLSALAPVMCSDISTPFEESVFCSDSSLSKGAFCEAFVGERASSALWRSADKKGCSEPLAPAATAAEASAELLADPSPVPSGAAAPEKESLNKPLAMHYDFLEVFGGRGPVSSALAARGITNCLVLDLSVFLSAMSRVPAEDPTREGLENVGVNDTLLHSRWEVGRSWAWKEAVHINRLETDAAVNVLRTLALRGGDRRFTLFTRLNASDAPTRDSDLPEPSPSSVLTGLDCLATARSALIHALREFPSASRFGGVSCVRTLPLTRAVPLLAPAAASCCNEHVSGQTLETALAVKPFDVEAFVGLLVEYGRDLYGSGRPYWHFEETVNAITSIKPVLRRQVQAAWDLAFAWLAEEPSSHHTALPAVLLLGLLTTCLVWGWLREAGVFALAWGGILRMGEVTSAYRSDLVLPSDVLDTQAFVLLRLREPKTRLRAARHQSARVDRSDLIELIALAFKDLKPHERLWPGSGQTLRRRLDAALKGLKVPKHVGENRPIDLGSFRPGGATFLLIYSEDPELVRRRGRWLSYRTMEVYLQEVTATTFFAELPHSTRLLVVQAARGFPTVLQQVKAYFFWMVGLPLADFTGCLEVLVVGGGGGGGGRSGGGGAGGGLIHHPCYQVTKGTKYDVVVGAGGDGGKGNAGLGAKSDGKSGQDSKFADLVAKGGGGGGSDGTAKGKDGGSGGGGKYGKDGGKATQPTQSGDSGAYGSGHAGGFGTEG</sequence>
<keyword evidence="6" id="KW-1185">Reference proteome</keyword>
<dbReference type="SUPFAM" id="SSF56349">
    <property type="entry name" value="DNA breaking-rejoining enzymes"/>
    <property type="match status" value="1"/>
</dbReference>
<dbReference type="InterPro" id="IPR011010">
    <property type="entry name" value="DNA_brk_join_enz"/>
</dbReference>
<dbReference type="Proteomes" id="UP000186817">
    <property type="component" value="Unassembled WGS sequence"/>
</dbReference>
<dbReference type="Gene3D" id="1.10.443.10">
    <property type="entry name" value="Intergrase catalytic core"/>
    <property type="match status" value="1"/>
</dbReference>
<feature type="chain" id="PRO_5012073516" description="Glycine-rich domain-containing protein" evidence="3">
    <location>
        <begin position="17"/>
        <end position="1995"/>
    </location>
</feature>
<dbReference type="OrthoDB" id="422615at2759"/>
<dbReference type="GO" id="GO:0006310">
    <property type="term" value="P:DNA recombination"/>
    <property type="evidence" value="ECO:0007669"/>
    <property type="project" value="UniProtKB-KW"/>
</dbReference>
<reference evidence="5 6" key="1">
    <citation type="submission" date="2016-02" db="EMBL/GenBank/DDBJ databases">
        <title>Genome analysis of coral dinoflagellate symbionts highlights evolutionary adaptations to a symbiotic lifestyle.</title>
        <authorList>
            <person name="Aranda M."/>
            <person name="Li Y."/>
            <person name="Liew Y.J."/>
            <person name="Baumgarten S."/>
            <person name="Simakov O."/>
            <person name="Wilson M."/>
            <person name="Piel J."/>
            <person name="Ashoor H."/>
            <person name="Bougouffa S."/>
            <person name="Bajic V.B."/>
            <person name="Ryu T."/>
            <person name="Ravasi T."/>
            <person name="Bayer T."/>
            <person name="Micklem G."/>
            <person name="Kim H."/>
            <person name="Bhak J."/>
            <person name="Lajeunesse T.C."/>
            <person name="Voolstra C.R."/>
        </authorList>
    </citation>
    <scope>NUCLEOTIDE SEQUENCE [LARGE SCALE GENOMIC DNA]</scope>
    <source>
        <strain evidence="5 6">CCMP2467</strain>
    </source>
</reference>
<gene>
    <name evidence="5" type="ORF">AK812_SmicGene44271</name>
</gene>
<comment type="caution">
    <text evidence="5">The sequence shown here is derived from an EMBL/GenBank/DDBJ whole genome shotgun (WGS) entry which is preliminary data.</text>
</comment>
<feature type="domain" description="Glycine-rich" evidence="4">
    <location>
        <begin position="1864"/>
        <end position="1990"/>
    </location>
</feature>
<dbReference type="Pfam" id="PF21722">
    <property type="entry name" value="Gly_rich_2"/>
    <property type="match status" value="1"/>
</dbReference>